<gene>
    <name evidence="2" type="ORF">AWH51_06540</name>
</gene>
<accession>A0A154V2V4</accession>
<dbReference type="AlphaFoldDB" id="A0A154V2V4"/>
<protein>
    <submittedName>
        <fullName evidence="2">Uncharacterized protein</fullName>
    </submittedName>
</protein>
<comment type="caution">
    <text evidence="2">The sequence shown here is derived from an EMBL/GenBank/DDBJ whole genome shotgun (WGS) entry which is preliminary data.</text>
</comment>
<feature type="region of interest" description="Disordered" evidence="1">
    <location>
        <begin position="1"/>
        <end position="32"/>
    </location>
</feature>
<feature type="compositionally biased region" description="Gly residues" evidence="1">
    <location>
        <begin position="20"/>
        <end position="29"/>
    </location>
</feature>
<dbReference type="STRING" id="31965.AWH51_06540"/>
<proteinExistence type="predicted"/>
<feature type="compositionally biased region" description="Gly residues" evidence="1">
    <location>
        <begin position="1"/>
        <end position="10"/>
    </location>
</feature>
<dbReference type="EMBL" id="LQXA01000019">
    <property type="protein sequence ID" value="KZC95708.1"/>
    <property type="molecule type" value="Genomic_DNA"/>
</dbReference>
<evidence type="ECO:0000313" key="3">
    <source>
        <dbReference type="Proteomes" id="UP000076218"/>
    </source>
</evidence>
<sequence>MRQDAVGGGAHEQPAALGGSPSGPAGGTPGQLRAEALGRAHALRALAEEVERTSRDIAVCRDDPSWSGMAHDAFVVSLDRLAGEVRLAAGLLHDAHPAPGSAPGCPVTPR</sequence>
<dbReference type="RefSeq" id="WP_063070944.1">
    <property type="nucleotide sequence ID" value="NZ_LQXA01000019.1"/>
</dbReference>
<organism evidence="2 3">
    <name type="scientific">Clavibacter tessellarius</name>
    <dbReference type="NCBI Taxonomy" id="31965"/>
    <lineage>
        <taxon>Bacteria</taxon>
        <taxon>Bacillati</taxon>
        <taxon>Actinomycetota</taxon>
        <taxon>Actinomycetes</taxon>
        <taxon>Micrococcales</taxon>
        <taxon>Microbacteriaceae</taxon>
        <taxon>Clavibacter</taxon>
    </lineage>
</organism>
<evidence type="ECO:0000256" key="1">
    <source>
        <dbReference type="SAM" id="MobiDB-lite"/>
    </source>
</evidence>
<evidence type="ECO:0000313" key="2">
    <source>
        <dbReference type="EMBL" id="KZC95708.1"/>
    </source>
</evidence>
<dbReference type="Proteomes" id="UP000076218">
    <property type="component" value="Unassembled WGS sequence"/>
</dbReference>
<name>A0A154V2V4_9MICO</name>
<reference evidence="2 3" key="1">
    <citation type="submission" date="2016-01" db="EMBL/GenBank/DDBJ databases">
        <title>Draft genome sequence of Clavibacter michiganensis subsp. tessellarius DOAB 609.</title>
        <authorList>
            <person name="Tambong J.T."/>
        </authorList>
    </citation>
    <scope>NUCLEOTIDE SEQUENCE [LARGE SCALE GENOMIC DNA]</scope>
    <source>
        <strain evidence="2 3">DOAB 609</strain>
    </source>
</reference>